<organism evidence="11 12">
    <name type="scientific">Tenacibaculum platacis</name>
    <dbReference type="NCBI Taxonomy" id="3137852"/>
    <lineage>
        <taxon>Bacteria</taxon>
        <taxon>Pseudomonadati</taxon>
        <taxon>Bacteroidota</taxon>
        <taxon>Flavobacteriia</taxon>
        <taxon>Flavobacteriales</taxon>
        <taxon>Flavobacteriaceae</taxon>
        <taxon>Tenacibaculum</taxon>
    </lineage>
</organism>
<dbReference type="RefSeq" id="WP_348711959.1">
    <property type="nucleotide sequence ID" value="NZ_CAXIXY010000004.1"/>
</dbReference>
<feature type="transmembrane region" description="Helical" evidence="10">
    <location>
        <begin position="94"/>
        <end position="116"/>
    </location>
</feature>
<dbReference type="EMBL" id="CAXIXY010000004">
    <property type="protein sequence ID" value="CAL2085369.1"/>
    <property type="molecule type" value="Genomic_DNA"/>
</dbReference>
<keyword evidence="5" id="KW-1003">Cell membrane</keyword>
<dbReference type="Pfam" id="PF01554">
    <property type="entry name" value="MatE"/>
    <property type="match status" value="2"/>
</dbReference>
<evidence type="ECO:0000256" key="1">
    <source>
        <dbReference type="ARBA" id="ARBA00004651"/>
    </source>
</evidence>
<accession>A0ABM9NZU9</accession>
<feature type="transmembrane region" description="Helical" evidence="10">
    <location>
        <begin position="389"/>
        <end position="411"/>
    </location>
</feature>
<feature type="transmembrane region" description="Helical" evidence="10">
    <location>
        <begin position="323"/>
        <end position="339"/>
    </location>
</feature>
<reference evidence="11 12" key="1">
    <citation type="submission" date="2024-05" db="EMBL/GenBank/DDBJ databases">
        <authorList>
            <person name="Duchaud E."/>
        </authorList>
    </citation>
    <scope>NUCLEOTIDE SEQUENCE [LARGE SCALE GENOMIC DNA]</scope>
    <source>
        <strain evidence="11">Ena-SAMPLE-TAB-13-05-2024-13:56:06:370-140302</strain>
    </source>
</reference>
<dbReference type="InterPro" id="IPR051327">
    <property type="entry name" value="MATE_MepA_subfamily"/>
</dbReference>
<proteinExistence type="inferred from homology"/>
<dbReference type="NCBIfam" id="TIGR00797">
    <property type="entry name" value="matE"/>
    <property type="match status" value="1"/>
</dbReference>
<name>A0ABM9NZU9_9FLAO</name>
<feature type="transmembrane region" description="Helical" evidence="10">
    <location>
        <begin position="282"/>
        <end position="303"/>
    </location>
</feature>
<evidence type="ECO:0000313" key="12">
    <source>
        <dbReference type="Proteomes" id="UP001497416"/>
    </source>
</evidence>
<evidence type="ECO:0000256" key="7">
    <source>
        <dbReference type="ARBA" id="ARBA00022989"/>
    </source>
</evidence>
<dbReference type="InterPro" id="IPR048279">
    <property type="entry name" value="MdtK-like"/>
</dbReference>
<keyword evidence="4" id="KW-0813">Transport</keyword>
<feature type="transmembrane region" description="Helical" evidence="10">
    <location>
        <begin position="235"/>
        <end position="262"/>
    </location>
</feature>
<keyword evidence="9" id="KW-0046">Antibiotic resistance</keyword>
<dbReference type="CDD" id="cd13143">
    <property type="entry name" value="MATE_MepA_like"/>
    <property type="match status" value="1"/>
</dbReference>
<feature type="transmembrane region" description="Helical" evidence="10">
    <location>
        <begin position="417"/>
        <end position="436"/>
    </location>
</feature>
<dbReference type="InterPro" id="IPR045070">
    <property type="entry name" value="MATE_MepA-like"/>
</dbReference>
<feature type="transmembrane region" description="Helical" evidence="10">
    <location>
        <begin position="136"/>
        <end position="153"/>
    </location>
</feature>
<evidence type="ECO:0000313" key="11">
    <source>
        <dbReference type="EMBL" id="CAL2085369.1"/>
    </source>
</evidence>
<feature type="transmembrane region" description="Helical" evidence="10">
    <location>
        <begin position="192"/>
        <end position="215"/>
    </location>
</feature>
<evidence type="ECO:0000256" key="10">
    <source>
        <dbReference type="SAM" id="Phobius"/>
    </source>
</evidence>
<evidence type="ECO:0000256" key="6">
    <source>
        <dbReference type="ARBA" id="ARBA00022692"/>
    </source>
</evidence>
<comment type="subcellular location">
    <subcellularLocation>
        <location evidence="1">Cell membrane</location>
        <topology evidence="1">Multi-pass membrane protein</topology>
    </subcellularLocation>
</comment>
<keyword evidence="7 10" id="KW-1133">Transmembrane helix</keyword>
<dbReference type="Proteomes" id="UP001497416">
    <property type="component" value="Unassembled WGS sequence"/>
</dbReference>
<dbReference type="PIRSF" id="PIRSF006603">
    <property type="entry name" value="DinF"/>
    <property type="match status" value="1"/>
</dbReference>
<sequence length="445" mass="48326">MNQIANELSTEKVSSLLLKQSIPASIGILVMSINMIVDTIFVGQWIGVLAIAAITVVLPIGFLISSIGMAIGIGGSSVISLALGADKVEKAKKVFGNQISLTTLSSLILVTLCLVFEEYVLRLFGANGNILEPALPYFRVIIIGVPFLAYAMMGNPIIRALGKPTYAMIALILPAVANIILDIIFIKALGWGMFGAGLATSIAYAVCGLFILGFLLSKKSNLKIGLSYLKLEKSIVSEISSLGSITLVRQGTVSVLTIILNYSLFKYGNESSVAVFGIINRLMMFIFFPVFGIVQGFLPIAGYNYGAELYDRVKDVLNTANKYGTILCVFIFIAVYFLNYEMTAVFTNDEELLKQTPNAILTTLLATPFIAFQLVGASYFQAVGKAKPALILTLLRQSIFLIPFIIVLPMFFGLDGIWFSFPISDLLATVVTYVYVKKEISLLKN</sequence>
<dbReference type="PANTHER" id="PTHR43823:SF3">
    <property type="entry name" value="MULTIDRUG EXPORT PROTEIN MEPA"/>
    <property type="match status" value="1"/>
</dbReference>
<dbReference type="InterPro" id="IPR002528">
    <property type="entry name" value="MATE_fam"/>
</dbReference>
<keyword evidence="12" id="KW-1185">Reference proteome</keyword>
<evidence type="ECO:0000256" key="9">
    <source>
        <dbReference type="ARBA" id="ARBA00023251"/>
    </source>
</evidence>
<feature type="transmembrane region" description="Helical" evidence="10">
    <location>
        <begin position="48"/>
        <end position="73"/>
    </location>
</feature>
<dbReference type="PANTHER" id="PTHR43823">
    <property type="entry name" value="SPORULATION PROTEIN YKVU"/>
    <property type="match status" value="1"/>
</dbReference>
<keyword evidence="6 10" id="KW-0812">Transmembrane</keyword>
<feature type="transmembrane region" description="Helical" evidence="10">
    <location>
        <begin position="359"/>
        <end position="377"/>
    </location>
</feature>
<protein>
    <recommendedName>
        <fullName evidence="3">Multidrug export protein MepA</fullName>
    </recommendedName>
</protein>
<evidence type="ECO:0000256" key="8">
    <source>
        <dbReference type="ARBA" id="ARBA00023136"/>
    </source>
</evidence>
<comment type="caution">
    <text evidence="11">The sequence shown here is derived from an EMBL/GenBank/DDBJ whole genome shotgun (WGS) entry which is preliminary data.</text>
</comment>
<evidence type="ECO:0000256" key="3">
    <source>
        <dbReference type="ARBA" id="ARBA00022106"/>
    </source>
</evidence>
<comment type="similarity">
    <text evidence="2">Belongs to the multi antimicrobial extrusion (MATE) (TC 2.A.66.1) family. MepA subfamily.</text>
</comment>
<evidence type="ECO:0000256" key="5">
    <source>
        <dbReference type="ARBA" id="ARBA00022475"/>
    </source>
</evidence>
<keyword evidence="8 10" id="KW-0472">Membrane</keyword>
<evidence type="ECO:0000256" key="4">
    <source>
        <dbReference type="ARBA" id="ARBA00022448"/>
    </source>
</evidence>
<evidence type="ECO:0000256" key="2">
    <source>
        <dbReference type="ARBA" id="ARBA00008417"/>
    </source>
</evidence>
<gene>
    <name evidence="11" type="ORF">T190607A01A_20461</name>
</gene>
<feature type="transmembrane region" description="Helical" evidence="10">
    <location>
        <begin position="165"/>
        <end position="186"/>
    </location>
</feature>